<gene>
    <name evidence="1" type="ORF">M8744_16040</name>
</gene>
<proteinExistence type="predicted"/>
<organism evidence="1 2">
    <name type="scientific">Lutimaribacter degradans</name>
    <dbReference type="NCBI Taxonomy" id="2945989"/>
    <lineage>
        <taxon>Bacteria</taxon>
        <taxon>Pseudomonadati</taxon>
        <taxon>Pseudomonadota</taxon>
        <taxon>Alphaproteobacteria</taxon>
        <taxon>Rhodobacterales</taxon>
        <taxon>Roseobacteraceae</taxon>
        <taxon>Lutimaribacter</taxon>
    </lineage>
</organism>
<name>A0ACC5ZZA4_9RHOB</name>
<comment type="caution">
    <text evidence="1">The sequence shown here is derived from an EMBL/GenBank/DDBJ whole genome shotgun (WGS) entry which is preliminary data.</text>
</comment>
<protein>
    <submittedName>
        <fullName evidence="1">Response regulator transcription factor</fullName>
    </submittedName>
</protein>
<accession>A0ACC5ZZA4</accession>
<dbReference type="EMBL" id="JAMQGO010000015">
    <property type="protein sequence ID" value="MCM2563666.1"/>
    <property type="molecule type" value="Genomic_DNA"/>
</dbReference>
<sequence length="254" mass="28344">MVRPNVLVLDDEIQITELLEMALSEYGCDVCTVSKISEFQNKQAEQAFDIYIIDLGLPDGNGLSLIQELSQNPACGVIIVSGRGADTDRIVGLEIGADDYITKPFKLRELVARVHAVLRRTQRHRVVQQDVAHATTDSTADTTSTIQFDDYRLDLGARLLFAPHGGEIELTTAEFNLLAALLNRRGQVLTRDQLMNAIKGRDWESYDRAVDSLVSRLRSKIPAPSRRSHYIRTVHGVGYAFSLPSNDRVRDHEG</sequence>
<evidence type="ECO:0000313" key="2">
    <source>
        <dbReference type="Proteomes" id="UP001203036"/>
    </source>
</evidence>
<reference evidence="1" key="1">
    <citation type="submission" date="2022-06" db="EMBL/GenBank/DDBJ databases">
        <title>Lutimaribacter sp. EGI FJ00013, a novel bacterium isolated from a salt lake sediment enrichment.</title>
        <authorList>
            <person name="Gao L."/>
            <person name="Fang B.-Z."/>
            <person name="Li W.-J."/>
        </authorList>
    </citation>
    <scope>NUCLEOTIDE SEQUENCE</scope>
    <source>
        <strain evidence="1">EGI FJ00013</strain>
    </source>
</reference>
<evidence type="ECO:0000313" key="1">
    <source>
        <dbReference type="EMBL" id="MCM2563666.1"/>
    </source>
</evidence>
<dbReference type="Proteomes" id="UP001203036">
    <property type="component" value="Unassembled WGS sequence"/>
</dbReference>
<keyword evidence="2" id="KW-1185">Reference proteome</keyword>